<evidence type="ECO:0000256" key="3">
    <source>
        <dbReference type="ARBA" id="ARBA00022741"/>
    </source>
</evidence>
<proteinExistence type="predicted"/>
<dbReference type="GO" id="GO:0016020">
    <property type="term" value="C:membrane"/>
    <property type="evidence" value="ECO:0007669"/>
    <property type="project" value="InterPro"/>
</dbReference>
<dbReference type="CDD" id="cd03221">
    <property type="entry name" value="ABCF_EF-3"/>
    <property type="match status" value="1"/>
</dbReference>
<name>A0A2T6AZM8_9RHOB</name>
<dbReference type="GO" id="GO:0005524">
    <property type="term" value="F:ATP binding"/>
    <property type="evidence" value="ECO:0007669"/>
    <property type="project" value="UniProtKB-KW"/>
</dbReference>
<keyword evidence="4" id="KW-0067">ATP-binding</keyword>
<sequence length="527" mass="56123">MPASVSLSNLSWSAPDGTPLLSDLTLAFGPERSGLVGRNGSGKTTLLRLIAGDLGPAAGEVHVAGRCATLRQDVAPRPGATLADLFGVSDALELLDRAEAGRAGMDDLARTDWTLPARIEAALARCGLSADPRTPLVALSGGQRTRAGLAALIFDEPDVLLLDEPTNNLDREGRTAVIDLLRGWRACAVVVSHDRELLEEMDAIVELSSQGATRFGGPYSAYRARKEIERAAAERDLADAEKETDLLRQRALQAEERKARTDRMGRKARARGDQPKILMDAAKERSESSGGANARLRAARAQAADEHLAAARDRIEVVQPLRMDVPSTGLPRRRTVLELRDLTGGYDPQAPVILNLSLTITGPERIALCGANGCGKSTLIALITGALAPLSGAVDCSVPFALMDQSLGLLDPGLTLRENFRALNPDTDETACRAALARFRFRADDALRTAGSLSGGERLRAGLACTMGRAQPPQLLILDEPTNHLDLDGLEALEGALAAYDGALLVVSHDAAFLDRIAPTRRLELYA</sequence>
<keyword evidence="1" id="KW-0813">Transport</keyword>
<accession>A0A2T6AZM8</accession>
<dbReference type="SMART" id="SM00382">
    <property type="entry name" value="AAA"/>
    <property type="match status" value="2"/>
</dbReference>
<dbReference type="GO" id="GO:0016887">
    <property type="term" value="F:ATP hydrolysis activity"/>
    <property type="evidence" value="ECO:0007669"/>
    <property type="project" value="InterPro"/>
</dbReference>
<evidence type="ECO:0000256" key="5">
    <source>
        <dbReference type="SAM" id="Coils"/>
    </source>
</evidence>
<reference evidence="7 8" key="1">
    <citation type="submission" date="2018-04" db="EMBL/GenBank/DDBJ databases">
        <title>Genomic Encyclopedia of Archaeal and Bacterial Type Strains, Phase II (KMG-II): from individual species to whole genera.</title>
        <authorList>
            <person name="Goeker M."/>
        </authorList>
    </citation>
    <scope>NUCLEOTIDE SEQUENCE [LARGE SCALE GENOMIC DNA]</scope>
    <source>
        <strain evidence="7 8">DSM 29329</strain>
    </source>
</reference>
<keyword evidence="8" id="KW-1185">Reference proteome</keyword>
<evidence type="ECO:0000259" key="6">
    <source>
        <dbReference type="PROSITE" id="PS50893"/>
    </source>
</evidence>
<gene>
    <name evidence="7" type="ORF">C8N44_10773</name>
</gene>
<dbReference type="OrthoDB" id="9808609at2"/>
<dbReference type="CDD" id="cd03225">
    <property type="entry name" value="ABC_cobalt_CbiO_domain1"/>
    <property type="match status" value="1"/>
</dbReference>
<dbReference type="EMBL" id="QBKN01000007">
    <property type="protein sequence ID" value="PTX49233.1"/>
    <property type="molecule type" value="Genomic_DNA"/>
</dbReference>
<feature type="domain" description="ABC transporter" evidence="6">
    <location>
        <begin position="5"/>
        <end position="235"/>
    </location>
</feature>
<dbReference type="Proteomes" id="UP000244069">
    <property type="component" value="Unassembled WGS sequence"/>
</dbReference>
<dbReference type="SUPFAM" id="SSF52540">
    <property type="entry name" value="P-loop containing nucleoside triphosphate hydrolases"/>
    <property type="match status" value="2"/>
</dbReference>
<dbReference type="InterPro" id="IPR003593">
    <property type="entry name" value="AAA+_ATPase"/>
</dbReference>
<evidence type="ECO:0000256" key="4">
    <source>
        <dbReference type="ARBA" id="ARBA00022840"/>
    </source>
</evidence>
<comment type="caution">
    <text evidence="7">The sequence shown here is derived from an EMBL/GenBank/DDBJ whole genome shotgun (WGS) entry which is preliminary data.</text>
</comment>
<feature type="coiled-coil region" evidence="5">
    <location>
        <begin position="223"/>
        <end position="257"/>
    </location>
</feature>
<dbReference type="PANTHER" id="PTHR19211">
    <property type="entry name" value="ATP-BINDING TRANSPORT PROTEIN-RELATED"/>
    <property type="match status" value="1"/>
</dbReference>
<evidence type="ECO:0000313" key="8">
    <source>
        <dbReference type="Proteomes" id="UP000244069"/>
    </source>
</evidence>
<dbReference type="GO" id="GO:0055085">
    <property type="term" value="P:transmembrane transport"/>
    <property type="evidence" value="ECO:0007669"/>
    <property type="project" value="InterPro"/>
</dbReference>
<protein>
    <submittedName>
        <fullName evidence="7">ATPase subunit of ABC transporter with duplicated ATPase domains</fullName>
    </submittedName>
</protein>
<dbReference type="AlphaFoldDB" id="A0A2T6AZM8"/>
<evidence type="ECO:0000313" key="7">
    <source>
        <dbReference type="EMBL" id="PTX49233.1"/>
    </source>
</evidence>
<dbReference type="PROSITE" id="PS00211">
    <property type="entry name" value="ABC_TRANSPORTER_1"/>
    <property type="match status" value="1"/>
</dbReference>
<keyword evidence="3" id="KW-0547">Nucleotide-binding</keyword>
<evidence type="ECO:0000256" key="1">
    <source>
        <dbReference type="ARBA" id="ARBA00022448"/>
    </source>
</evidence>
<dbReference type="PROSITE" id="PS50893">
    <property type="entry name" value="ABC_TRANSPORTER_2"/>
    <property type="match status" value="1"/>
</dbReference>
<dbReference type="Pfam" id="PF00005">
    <property type="entry name" value="ABC_tran"/>
    <property type="match status" value="2"/>
</dbReference>
<dbReference type="InterPro" id="IPR017871">
    <property type="entry name" value="ABC_transporter-like_CS"/>
</dbReference>
<dbReference type="InterPro" id="IPR027417">
    <property type="entry name" value="P-loop_NTPase"/>
</dbReference>
<dbReference type="FunFam" id="3.40.50.300:FF:001320">
    <property type="entry name" value="Heme ABC transporter ATP-binding protein"/>
    <property type="match status" value="1"/>
</dbReference>
<dbReference type="InterPro" id="IPR003439">
    <property type="entry name" value="ABC_transporter-like_ATP-bd"/>
</dbReference>
<organism evidence="7 8">
    <name type="scientific">Allosediminivita pacifica</name>
    <dbReference type="NCBI Taxonomy" id="1267769"/>
    <lineage>
        <taxon>Bacteria</taxon>
        <taxon>Pseudomonadati</taxon>
        <taxon>Pseudomonadota</taxon>
        <taxon>Alphaproteobacteria</taxon>
        <taxon>Rhodobacterales</taxon>
        <taxon>Paracoccaceae</taxon>
        <taxon>Allosediminivita</taxon>
    </lineage>
</organism>
<evidence type="ECO:0000256" key="2">
    <source>
        <dbReference type="ARBA" id="ARBA00022737"/>
    </source>
</evidence>
<dbReference type="RefSeq" id="WP_107975494.1">
    <property type="nucleotide sequence ID" value="NZ_BMEZ01000007.1"/>
</dbReference>
<keyword evidence="5" id="KW-0175">Coiled coil</keyword>
<dbReference type="PANTHER" id="PTHR19211:SF6">
    <property type="entry name" value="BLL7188 PROTEIN"/>
    <property type="match status" value="1"/>
</dbReference>
<keyword evidence="2" id="KW-0677">Repeat</keyword>
<dbReference type="InterPro" id="IPR050611">
    <property type="entry name" value="ABCF"/>
</dbReference>
<dbReference type="InterPro" id="IPR015856">
    <property type="entry name" value="ABC_transpr_CbiO/EcfA_su"/>
</dbReference>
<dbReference type="Gene3D" id="3.40.50.300">
    <property type="entry name" value="P-loop containing nucleotide triphosphate hydrolases"/>
    <property type="match status" value="2"/>
</dbReference>